<organism evidence="1 2">
    <name type="scientific">Bacteroides fluxus YIT 12057</name>
    <dbReference type="NCBI Taxonomy" id="763034"/>
    <lineage>
        <taxon>Bacteria</taxon>
        <taxon>Pseudomonadati</taxon>
        <taxon>Bacteroidota</taxon>
        <taxon>Bacteroidia</taxon>
        <taxon>Bacteroidales</taxon>
        <taxon>Bacteroidaceae</taxon>
        <taxon>Bacteroides</taxon>
    </lineage>
</organism>
<dbReference type="eggNOG" id="ENOG5030IK4">
    <property type="taxonomic scope" value="Bacteria"/>
</dbReference>
<name>F3PTF8_9BACE</name>
<dbReference type="HOGENOM" id="CLU_738986_0_0_10"/>
<reference evidence="1 2" key="1">
    <citation type="submission" date="2011-02" db="EMBL/GenBank/DDBJ databases">
        <authorList>
            <person name="Weinstock G."/>
            <person name="Sodergren E."/>
            <person name="Clifton S."/>
            <person name="Fulton L."/>
            <person name="Fulton B."/>
            <person name="Courtney L."/>
            <person name="Fronick C."/>
            <person name="Harrison M."/>
            <person name="Strong C."/>
            <person name="Farmer C."/>
            <person name="Delahaunty K."/>
            <person name="Markovic C."/>
            <person name="Hall O."/>
            <person name="Minx P."/>
            <person name="Tomlinson C."/>
            <person name="Mitreva M."/>
            <person name="Hou S."/>
            <person name="Chen J."/>
            <person name="Wollam A."/>
            <person name="Pepin K.H."/>
            <person name="Johnson M."/>
            <person name="Bhonagiri V."/>
            <person name="Zhang X."/>
            <person name="Suruliraj S."/>
            <person name="Warren W."/>
            <person name="Chinwalla A."/>
            <person name="Mardis E.R."/>
            <person name="Wilson R.K."/>
        </authorList>
    </citation>
    <scope>NUCLEOTIDE SEQUENCE [LARGE SCALE GENOMIC DNA]</scope>
    <source>
        <strain evidence="1 2">YIT 12057</strain>
    </source>
</reference>
<comment type="caution">
    <text evidence="1">The sequence shown here is derived from an EMBL/GenBank/DDBJ whole genome shotgun (WGS) entry which is preliminary data.</text>
</comment>
<keyword evidence="2" id="KW-1185">Reference proteome</keyword>
<evidence type="ECO:0000313" key="2">
    <source>
        <dbReference type="Proteomes" id="UP000003416"/>
    </source>
</evidence>
<dbReference type="Proteomes" id="UP000003416">
    <property type="component" value="Unassembled WGS sequence"/>
</dbReference>
<accession>F3PTF8</accession>
<evidence type="ECO:0000313" key="1">
    <source>
        <dbReference type="EMBL" id="EGF56883.1"/>
    </source>
</evidence>
<proteinExistence type="predicted"/>
<dbReference type="AlphaFoldDB" id="F3PTF8"/>
<gene>
    <name evidence="1" type="ORF">HMPREF9446_02026</name>
</gene>
<dbReference type="EMBL" id="AFBN01000036">
    <property type="protein sequence ID" value="EGF56883.1"/>
    <property type="molecule type" value="Genomic_DNA"/>
</dbReference>
<sequence>MSEACQILIRFNANRRKRLAVKLKSMKYLDLPHDYIKNCMKNIILFCLLYLISSCTSGTIKHEVFMDTEIISVENAIKDDMSFLDSIEIIPLESKDHTLMKEFSSFQYLKEQKMYMIMDSRQYIFLFDENGDYISSSNTCRGEGPHDYLMAVDAVYNRYSNMIEIYSPVGQGIIHRYDLSFNWVENSRLPNSDNFAAMKMDLLDENIYAFEPVRNEEENLTIRLCDFSTDKTSHSKDVSLIEEGYVSTLTMMQKAFSQCDAALYYAPYYMDYHFYEYNLVQRNFKPIYELDLGDKVTKKELDEKLKDQIGSKEFFWKKCEYLLASEYLLPIIRMIDDSFVYACCIRNKKTYHLIYNRKTKKTYFLSPEAPVNMHRCYALQDNVLATILFPYELEKYVNEESRMYMSEKTLRRLEEVKDEDNPVVIKYYLMK</sequence>
<protein>
    <submittedName>
        <fullName evidence="1">Conserved domain protein</fullName>
    </submittedName>
</protein>
<dbReference type="STRING" id="763034.HMPREF9446_02026"/>